<gene>
    <name evidence="3" type="ordered locus">Gbro_3461</name>
</gene>
<reference evidence="4" key="1">
    <citation type="submission" date="2009-10" db="EMBL/GenBank/DDBJ databases">
        <title>The complete chromosome of Gordonia bronchialis DSM 43247.</title>
        <authorList>
            <consortium name="US DOE Joint Genome Institute (JGI-PGF)"/>
            <person name="Lucas S."/>
            <person name="Copeland A."/>
            <person name="Lapidus A."/>
            <person name="Glavina del Rio T."/>
            <person name="Dalin E."/>
            <person name="Tice H."/>
            <person name="Bruce D."/>
            <person name="Goodwin L."/>
            <person name="Pitluck S."/>
            <person name="Kyrpides N."/>
            <person name="Mavromatis K."/>
            <person name="Ivanova N."/>
            <person name="Ovchinnikova G."/>
            <person name="Saunders E."/>
            <person name="Brettin T."/>
            <person name="Detter J.C."/>
            <person name="Han C."/>
            <person name="Larimer F."/>
            <person name="Land M."/>
            <person name="Hauser L."/>
            <person name="Markowitz V."/>
            <person name="Cheng J.-F."/>
            <person name="Hugenholtz P."/>
            <person name="Woyke T."/>
            <person name="Wu D."/>
            <person name="Jando M."/>
            <person name="Schneider S."/>
            <person name="Goeker M."/>
            <person name="Klenk H.-P."/>
            <person name="Eisen J.A."/>
        </authorList>
    </citation>
    <scope>NUCLEOTIDE SEQUENCE [LARGE SCALE GENOMIC DNA]</scope>
    <source>
        <strain evidence="4">ATCC 25592 / DSM 43247 / BCRC 13721 / JCM 3198 / KCTC 3076 / NBRC 16047 / NCTC 10667</strain>
    </source>
</reference>
<keyword evidence="4" id="KW-1185">Reference proteome</keyword>
<dbReference type="RefSeq" id="WP_012835169.1">
    <property type="nucleotide sequence ID" value="NC_013441.1"/>
</dbReference>
<feature type="transmembrane region" description="Helical" evidence="2">
    <location>
        <begin position="97"/>
        <end position="118"/>
    </location>
</feature>
<dbReference type="KEGG" id="gbr:Gbro_3461"/>
<protein>
    <recommendedName>
        <fullName evidence="5">DUF2752 domain-containing protein</fullName>
    </recommendedName>
</protein>
<keyword evidence="2" id="KW-0472">Membrane</keyword>
<evidence type="ECO:0000256" key="2">
    <source>
        <dbReference type="SAM" id="Phobius"/>
    </source>
</evidence>
<reference evidence="3 4" key="2">
    <citation type="journal article" date="2010" name="Stand. Genomic Sci.">
        <title>Complete genome sequence of Gordonia bronchialis type strain (3410).</title>
        <authorList>
            <person name="Ivanova N."/>
            <person name="Sikorski J."/>
            <person name="Jando M."/>
            <person name="Lapidus A."/>
            <person name="Nolan M."/>
            <person name="Lucas S."/>
            <person name="Del Rio T.G."/>
            <person name="Tice H."/>
            <person name="Copeland A."/>
            <person name="Cheng J.F."/>
            <person name="Chen F."/>
            <person name="Bruce D."/>
            <person name="Goodwin L."/>
            <person name="Pitluck S."/>
            <person name="Mavromatis K."/>
            <person name="Ovchinnikova G."/>
            <person name="Pati A."/>
            <person name="Chen A."/>
            <person name="Palaniappan K."/>
            <person name="Land M."/>
            <person name="Hauser L."/>
            <person name="Chang Y.J."/>
            <person name="Jeffries C.D."/>
            <person name="Chain P."/>
            <person name="Saunders E."/>
            <person name="Han C."/>
            <person name="Detter J.C."/>
            <person name="Brettin T."/>
            <person name="Rohde M."/>
            <person name="Goker M."/>
            <person name="Bristow J."/>
            <person name="Eisen J.A."/>
            <person name="Markowitz V."/>
            <person name="Hugenholtz P."/>
            <person name="Klenk H.P."/>
            <person name="Kyrpides N.C."/>
        </authorList>
    </citation>
    <scope>NUCLEOTIDE SEQUENCE [LARGE SCALE GENOMIC DNA]</scope>
    <source>
        <strain evidence="4">ATCC 25592 / DSM 43247 / BCRC 13721 / JCM 3198 / KCTC 3076 / NBRC 16047 / NCTC 10667</strain>
    </source>
</reference>
<keyword evidence="2" id="KW-1133">Transmembrane helix</keyword>
<dbReference type="AlphaFoldDB" id="D0LE63"/>
<dbReference type="EMBL" id="CP001802">
    <property type="protein sequence ID" value="ACY22655.1"/>
    <property type="molecule type" value="Genomic_DNA"/>
</dbReference>
<feature type="transmembrane region" description="Helical" evidence="2">
    <location>
        <begin position="130"/>
        <end position="150"/>
    </location>
</feature>
<dbReference type="Proteomes" id="UP000001219">
    <property type="component" value="Chromosome"/>
</dbReference>
<evidence type="ECO:0008006" key="5">
    <source>
        <dbReference type="Google" id="ProtNLM"/>
    </source>
</evidence>
<name>D0LE63_GORB4</name>
<evidence type="ECO:0000256" key="1">
    <source>
        <dbReference type="SAM" id="MobiDB-lite"/>
    </source>
</evidence>
<accession>D0LE63</accession>
<dbReference type="HOGENOM" id="CLU_098258_1_0_11"/>
<sequence>MTSDAPAELGFPDGTPVPGAGRRTPPSLGLAGAAVVAGVGTTAIAIACIWSPAGASSGPEVCPFRLATGLPCPGCGLTRSWVSLMHGDVSAAFSFNAFGPLALAATTVAVVIAVWSLVTRSSAPIDRARVLLRARPVIAVAAVWIAYGIFRAVDAAVGWGIFPTIT</sequence>
<evidence type="ECO:0000313" key="4">
    <source>
        <dbReference type="Proteomes" id="UP000001219"/>
    </source>
</evidence>
<feature type="region of interest" description="Disordered" evidence="1">
    <location>
        <begin position="1"/>
        <end position="23"/>
    </location>
</feature>
<dbReference type="eggNOG" id="ENOG5033A4V">
    <property type="taxonomic scope" value="Bacteria"/>
</dbReference>
<proteinExistence type="predicted"/>
<evidence type="ECO:0000313" key="3">
    <source>
        <dbReference type="EMBL" id="ACY22655.1"/>
    </source>
</evidence>
<feature type="transmembrane region" description="Helical" evidence="2">
    <location>
        <begin position="28"/>
        <end position="53"/>
    </location>
</feature>
<keyword evidence="2" id="KW-0812">Transmembrane</keyword>
<organism evidence="3 4">
    <name type="scientific">Gordonia bronchialis (strain ATCC 25592 / DSM 43247 / BCRC 13721 / JCM 3198 / KCTC 3076 / NBRC 16047 / NCTC 10667)</name>
    <name type="common">Rhodococcus bronchialis</name>
    <dbReference type="NCBI Taxonomy" id="526226"/>
    <lineage>
        <taxon>Bacteria</taxon>
        <taxon>Bacillati</taxon>
        <taxon>Actinomycetota</taxon>
        <taxon>Actinomycetes</taxon>
        <taxon>Mycobacteriales</taxon>
        <taxon>Gordoniaceae</taxon>
        <taxon>Gordonia</taxon>
    </lineage>
</organism>
<dbReference type="InterPro" id="IPR021215">
    <property type="entry name" value="DUF2752"/>
</dbReference>
<dbReference type="STRING" id="526226.Gbro_3461"/>
<dbReference type="Pfam" id="PF10825">
    <property type="entry name" value="DUF2752"/>
    <property type="match status" value="1"/>
</dbReference>